<feature type="domain" description="SAF" evidence="2">
    <location>
        <begin position="54"/>
        <end position="117"/>
    </location>
</feature>
<evidence type="ECO:0000256" key="1">
    <source>
        <dbReference type="SAM" id="Phobius"/>
    </source>
</evidence>
<evidence type="ECO:0000313" key="4">
    <source>
        <dbReference type="Proteomes" id="UP000824504"/>
    </source>
</evidence>
<dbReference type="RefSeq" id="WP_219081851.1">
    <property type="nucleotide sequence ID" value="NZ_CP079216.1"/>
</dbReference>
<keyword evidence="1" id="KW-0812">Transmembrane</keyword>
<dbReference type="Pfam" id="PF08666">
    <property type="entry name" value="SAF"/>
    <property type="match status" value="1"/>
</dbReference>
<keyword evidence="1" id="KW-0472">Membrane</keyword>
<dbReference type="InterPro" id="IPR013974">
    <property type="entry name" value="SAF"/>
</dbReference>
<evidence type="ECO:0000313" key="3">
    <source>
        <dbReference type="EMBL" id="QXT62713.1"/>
    </source>
</evidence>
<feature type="transmembrane region" description="Helical" evidence="1">
    <location>
        <begin position="28"/>
        <end position="49"/>
    </location>
</feature>
<keyword evidence="4" id="KW-1185">Reference proteome</keyword>
<proteinExistence type="predicted"/>
<name>A0ABX8SL38_9ACTN</name>
<accession>A0ABX8SL38</accession>
<dbReference type="EMBL" id="CP079216">
    <property type="protein sequence ID" value="QXT62713.1"/>
    <property type="molecule type" value="Genomic_DNA"/>
</dbReference>
<dbReference type="Proteomes" id="UP000824504">
    <property type="component" value="Chromosome"/>
</dbReference>
<gene>
    <name evidence="3" type="ORF">KDB89_13415</name>
</gene>
<reference evidence="3 4" key="1">
    <citation type="submission" date="2021-07" db="EMBL/GenBank/DDBJ databases">
        <title>complete genome sequencing of Tessaracoccus sp.J1M15.</title>
        <authorList>
            <person name="Bae J.-W."/>
            <person name="Kim D.-y."/>
        </authorList>
    </citation>
    <scope>NUCLEOTIDE SEQUENCE [LARGE SCALE GENOMIC DNA]</scope>
    <source>
        <strain evidence="3 4">J1M15</strain>
    </source>
</reference>
<organism evidence="3 4">
    <name type="scientific">Tessaracoccus palaemonis</name>
    <dbReference type="NCBI Taxonomy" id="2829499"/>
    <lineage>
        <taxon>Bacteria</taxon>
        <taxon>Bacillati</taxon>
        <taxon>Actinomycetota</taxon>
        <taxon>Actinomycetes</taxon>
        <taxon>Propionibacteriales</taxon>
        <taxon>Propionibacteriaceae</taxon>
        <taxon>Tessaracoccus</taxon>
    </lineage>
</organism>
<evidence type="ECO:0000259" key="2">
    <source>
        <dbReference type="SMART" id="SM00858"/>
    </source>
</evidence>
<keyword evidence="1" id="KW-1133">Transmembrane helix</keyword>
<dbReference type="SMART" id="SM00858">
    <property type="entry name" value="SAF"/>
    <property type="match status" value="1"/>
</dbReference>
<dbReference type="CDD" id="cd11614">
    <property type="entry name" value="SAF_CpaB_FlgA_like"/>
    <property type="match status" value="1"/>
</dbReference>
<sequence>MHRPQRPPTPAPARPDGVQLRAQRSPRLIALGVLLVVLGGIAAASLYAANTHHRSVVAMAADVTRGQVIGRESLTVVEVPETLATQALDGERIDEMVGQHALTDLPAGAFPLPGHVGDDPLPDGQGLVGLKLMPGRLPASEVVPGTELLVVSLAEADTTAVEATAASSPVFLDDGVTVALDIRVADADAATVARLAATDLVAVVVTGVA</sequence>
<protein>
    <recommendedName>
        <fullName evidence="2">SAF domain-containing protein</fullName>
    </recommendedName>
</protein>